<feature type="binding site" evidence="7">
    <location>
        <position position="147"/>
    </location>
    <ligand>
        <name>S-adenosyl-L-methionine</name>
        <dbReference type="ChEBI" id="CHEBI:59789"/>
    </ligand>
</feature>
<evidence type="ECO:0000256" key="2">
    <source>
        <dbReference type="ARBA" id="ARBA00022603"/>
    </source>
</evidence>
<dbReference type="PANTHER" id="PTHR43453:SF1">
    <property type="entry name" value="TRNA_RRNA METHYLTRANSFERASE SPOU TYPE DOMAIN-CONTAINING PROTEIN"/>
    <property type="match status" value="1"/>
</dbReference>
<dbReference type="InterPro" id="IPR029026">
    <property type="entry name" value="tRNA_m1G_MTases_N"/>
</dbReference>
<dbReference type="InterPro" id="IPR033671">
    <property type="entry name" value="TrmH"/>
</dbReference>
<dbReference type="GO" id="GO:0002938">
    <property type="term" value="P:tRNA guanine ribose methylation"/>
    <property type="evidence" value="ECO:0007669"/>
    <property type="project" value="UniProtKB-UniRule"/>
</dbReference>
<keyword evidence="6 7" id="KW-0694">RNA-binding</keyword>
<dbReference type="GO" id="GO:0141100">
    <property type="term" value="F:tRNA (guanine(18)-2'-O)-methyltransferase activity"/>
    <property type="evidence" value="ECO:0007669"/>
    <property type="project" value="UniProtKB-UniRule"/>
</dbReference>
<comment type="function">
    <text evidence="7">Catalyzes the 2'-O methylation of guanosine at position 18 in tRNA.</text>
</comment>
<keyword evidence="1 7" id="KW-0820">tRNA-binding</keyword>
<comment type="catalytic activity">
    <reaction evidence="7">
        <text>guanosine(18) in tRNA + S-adenosyl-L-methionine = 2'-O-methylguanosine(18) in tRNA + S-adenosyl-L-homocysteine + H(+)</text>
        <dbReference type="Rhea" id="RHEA:20077"/>
        <dbReference type="Rhea" id="RHEA-COMP:10190"/>
        <dbReference type="Rhea" id="RHEA-COMP:10192"/>
        <dbReference type="ChEBI" id="CHEBI:15378"/>
        <dbReference type="ChEBI" id="CHEBI:57856"/>
        <dbReference type="ChEBI" id="CHEBI:59789"/>
        <dbReference type="ChEBI" id="CHEBI:74269"/>
        <dbReference type="ChEBI" id="CHEBI:74445"/>
        <dbReference type="EC" id="2.1.1.34"/>
    </reaction>
</comment>
<keyword evidence="2 7" id="KW-0489">Methyltransferase</keyword>
<dbReference type="Pfam" id="PF00588">
    <property type="entry name" value="SpoU_methylase"/>
    <property type="match status" value="1"/>
</dbReference>
<gene>
    <name evidence="7" type="primary">trmH</name>
    <name evidence="9" type="ORF">DFE_1282</name>
</gene>
<dbReference type="InterPro" id="IPR001537">
    <property type="entry name" value="SpoU_MeTrfase"/>
</dbReference>
<evidence type="ECO:0000256" key="6">
    <source>
        <dbReference type="ARBA" id="ARBA00022884"/>
    </source>
</evidence>
<dbReference type="EC" id="2.1.1.34" evidence="7"/>
<dbReference type="OrthoDB" id="9785673at2"/>
<dbReference type="KEGG" id="dfl:DFE_1282"/>
<evidence type="ECO:0000313" key="9">
    <source>
        <dbReference type="EMBL" id="BBD08008.1"/>
    </source>
</evidence>
<dbReference type="AlphaFoldDB" id="A0A2Z6AXR8"/>
<evidence type="ECO:0000259" key="8">
    <source>
        <dbReference type="Pfam" id="PF00588"/>
    </source>
</evidence>
<feature type="domain" description="tRNA/rRNA methyltransferase SpoU type" evidence="8">
    <location>
        <begin position="27"/>
        <end position="167"/>
    </location>
</feature>
<dbReference type="CDD" id="cd18092">
    <property type="entry name" value="SpoU-like_TrmH"/>
    <property type="match status" value="1"/>
</dbReference>
<protein>
    <recommendedName>
        <fullName evidence="7">tRNA (guanosine(18)-2'-O)-methyltransferase</fullName>
        <ecNumber evidence="7">2.1.1.34</ecNumber>
    </recommendedName>
    <alternativeName>
        <fullName evidence="7">tRNA [Gm18] methyltransferase</fullName>
    </alternativeName>
</protein>
<evidence type="ECO:0000256" key="7">
    <source>
        <dbReference type="HAMAP-Rule" id="MF_02060"/>
    </source>
</evidence>
<dbReference type="SUPFAM" id="SSF75217">
    <property type="entry name" value="alpha/beta knot"/>
    <property type="match status" value="1"/>
</dbReference>
<comment type="caution">
    <text evidence="7">Lacks conserved residue(s) required for the propagation of feature annotation.</text>
</comment>
<proteinExistence type="inferred from homology"/>
<dbReference type="PANTHER" id="PTHR43453">
    <property type="entry name" value="RRNA METHYLASE-LIKE"/>
    <property type="match status" value="1"/>
</dbReference>
<dbReference type="GO" id="GO:0000049">
    <property type="term" value="F:tRNA binding"/>
    <property type="evidence" value="ECO:0007669"/>
    <property type="project" value="UniProtKB-UniRule"/>
</dbReference>
<dbReference type="Gene3D" id="3.40.1280.10">
    <property type="match status" value="1"/>
</dbReference>
<accession>A0A2Z6AXR8</accession>
<keyword evidence="3 7" id="KW-0808">Transferase</keyword>
<dbReference type="InterPro" id="IPR029028">
    <property type="entry name" value="Alpha/beta_knot_MTases"/>
</dbReference>
<keyword evidence="4 7" id="KW-0949">S-adenosyl-L-methionine</keyword>
<feature type="binding site" evidence="7">
    <location>
        <position position="156"/>
    </location>
    <ligand>
        <name>S-adenosyl-L-methionine</name>
        <dbReference type="ChEBI" id="CHEBI:59789"/>
    </ligand>
</feature>
<name>A0A2Z6AXR8_9BACT</name>
<organism evidence="9 10">
    <name type="scientific">Desulfovibrio ferrophilus</name>
    <dbReference type="NCBI Taxonomy" id="241368"/>
    <lineage>
        <taxon>Bacteria</taxon>
        <taxon>Pseudomonadati</taxon>
        <taxon>Thermodesulfobacteriota</taxon>
        <taxon>Desulfovibrionia</taxon>
        <taxon>Desulfovibrionales</taxon>
        <taxon>Desulfovibrionaceae</taxon>
        <taxon>Desulfovibrio</taxon>
    </lineage>
</organism>
<comment type="similarity">
    <text evidence="7">Belongs to the class IV-like SAM-binding methyltransferase superfamily. RNA methyltransferase TrmH family.</text>
</comment>
<dbReference type="EMBL" id="AP017378">
    <property type="protein sequence ID" value="BBD08008.1"/>
    <property type="molecule type" value="Genomic_DNA"/>
</dbReference>
<keyword evidence="5 7" id="KW-0819">tRNA processing</keyword>
<feature type="binding site" evidence="7">
    <location>
        <position position="104"/>
    </location>
    <ligand>
        <name>S-adenosyl-L-methionine</name>
        <dbReference type="ChEBI" id="CHEBI:59789"/>
    </ligand>
</feature>
<dbReference type="Proteomes" id="UP000269883">
    <property type="component" value="Chromosome"/>
</dbReference>
<evidence type="ECO:0000256" key="1">
    <source>
        <dbReference type="ARBA" id="ARBA00022555"/>
    </source>
</evidence>
<sequence>MKKLPQCRTDNRKARVRHVVERRQKDLRLLVANVHDPHNVSAILRSCDAFGVNAVDLYYTDTAFPNLGKKSSASAKKWVSQQRHTDAASLVGGLREQGYQILSTGFSERAKPLTEWNMALPTVIMLGNEHRGVDPELDALVPDQIYVPMMGMVQSLNVSVAAAVILYEAWRQRNVKGMYDRPSYGADEVEAMIEEWCSK</sequence>
<evidence type="ECO:0000256" key="4">
    <source>
        <dbReference type="ARBA" id="ARBA00022691"/>
    </source>
</evidence>
<evidence type="ECO:0000256" key="5">
    <source>
        <dbReference type="ARBA" id="ARBA00022694"/>
    </source>
</evidence>
<reference evidence="9 10" key="1">
    <citation type="journal article" date="2018" name="Sci. Adv.">
        <title>Multi-heme cytochromes provide a pathway for survival in energy-limited environments.</title>
        <authorList>
            <person name="Deng X."/>
            <person name="Dohmae N."/>
            <person name="Nealson K.H."/>
            <person name="Hashimoto K."/>
            <person name="Okamoto A."/>
        </authorList>
    </citation>
    <scope>NUCLEOTIDE SEQUENCE [LARGE SCALE GENOMIC DNA]</scope>
    <source>
        <strain evidence="9 10">IS5</strain>
    </source>
</reference>
<keyword evidence="10" id="KW-1185">Reference proteome</keyword>
<dbReference type="HAMAP" id="MF_02060">
    <property type="entry name" value="tRNA_methyltr_TrmH"/>
    <property type="match status" value="1"/>
</dbReference>
<evidence type="ECO:0000256" key="3">
    <source>
        <dbReference type="ARBA" id="ARBA00022679"/>
    </source>
</evidence>
<evidence type="ECO:0000313" key="10">
    <source>
        <dbReference type="Proteomes" id="UP000269883"/>
    </source>
</evidence>
<dbReference type="RefSeq" id="WP_126377752.1">
    <property type="nucleotide sequence ID" value="NZ_AP017378.1"/>
</dbReference>